<reference evidence="2" key="1">
    <citation type="submission" date="2018-05" db="EMBL/GenBank/DDBJ databases">
        <authorList>
            <person name="Lanie J.A."/>
            <person name="Ng W.-L."/>
            <person name="Kazmierczak K.M."/>
            <person name="Andrzejewski T.M."/>
            <person name="Davidsen T.M."/>
            <person name="Wayne K.J."/>
            <person name="Tettelin H."/>
            <person name="Glass J.I."/>
            <person name="Rusch D."/>
            <person name="Podicherti R."/>
            <person name="Tsui H.-C.T."/>
            <person name="Winkler M.E."/>
        </authorList>
    </citation>
    <scope>NUCLEOTIDE SEQUENCE</scope>
</reference>
<proteinExistence type="predicted"/>
<feature type="region of interest" description="Disordered" evidence="1">
    <location>
        <begin position="58"/>
        <end position="78"/>
    </location>
</feature>
<dbReference type="AlphaFoldDB" id="A0A382NY56"/>
<name>A0A382NY56_9ZZZZ</name>
<gene>
    <name evidence="2" type="ORF">METZ01_LOCUS318434</name>
</gene>
<dbReference type="EMBL" id="UINC01103305">
    <property type="protein sequence ID" value="SVC65580.1"/>
    <property type="molecule type" value="Genomic_DNA"/>
</dbReference>
<feature type="non-terminal residue" evidence="2">
    <location>
        <position position="78"/>
    </location>
</feature>
<evidence type="ECO:0000256" key="1">
    <source>
        <dbReference type="SAM" id="MobiDB-lite"/>
    </source>
</evidence>
<organism evidence="2">
    <name type="scientific">marine metagenome</name>
    <dbReference type="NCBI Taxonomy" id="408172"/>
    <lineage>
        <taxon>unclassified sequences</taxon>
        <taxon>metagenomes</taxon>
        <taxon>ecological metagenomes</taxon>
    </lineage>
</organism>
<evidence type="ECO:0000313" key="2">
    <source>
        <dbReference type="EMBL" id="SVC65580.1"/>
    </source>
</evidence>
<protein>
    <submittedName>
        <fullName evidence="2">Uncharacterized protein</fullName>
    </submittedName>
</protein>
<sequence>MAVVSFKTLMGVAAVATPVVKEFTIFNRNHWTCANGGCCLQWTVPAGVQMVKFEILSGGGPGGSSGHSHEEPVGGQGG</sequence>
<accession>A0A382NY56</accession>